<comment type="caution">
    <text evidence="1">The sequence shown here is derived from an EMBL/GenBank/DDBJ whole genome shotgun (WGS) entry which is preliminary data.</text>
</comment>
<feature type="non-terminal residue" evidence="1">
    <location>
        <position position="102"/>
    </location>
</feature>
<proteinExistence type="predicted"/>
<evidence type="ECO:0000313" key="2">
    <source>
        <dbReference type="Proteomes" id="UP000478052"/>
    </source>
</evidence>
<dbReference type="AlphaFoldDB" id="A0A6G0VHF7"/>
<gene>
    <name evidence="1" type="ORF">FWK35_00037937</name>
</gene>
<sequence length="102" mass="12649">MYYDYYINAIQVIAVAESFGYLNPPREREFWIHLFNLNREPSNRFFNFYNDIRKYSDKFFEYYRMSITSFDELLDKLRQKITKKTTKFRRPVSSEERLTITI</sequence>
<dbReference type="Proteomes" id="UP000478052">
    <property type="component" value="Unassembled WGS sequence"/>
</dbReference>
<accession>A0A6G0VHF7</accession>
<reference evidence="1 2" key="1">
    <citation type="submission" date="2019-08" db="EMBL/GenBank/DDBJ databases">
        <title>Whole genome of Aphis craccivora.</title>
        <authorList>
            <person name="Voronova N.V."/>
            <person name="Shulinski R.S."/>
            <person name="Bandarenka Y.V."/>
            <person name="Zhorov D.G."/>
            <person name="Warner D."/>
        </authorList>
    </citation>
    <scope>NUCLEOTIDE SEQUENCE [LARGE SCALE GENOMIC DNA]</scope>
    <source>
        <strain evidence="1">180601</strain>
        <tissue evidence="1">Whole Body</tissue>
    </source>
</reference>
<organism evidence="1 2">
    <name type="scientific">Aphis craccivora</name>
    <name type="common">Cowpea aphid</name>
    <dbReference type="NCBI Taxonomy" id="307492"/>
    <lineage>
        <taxon>Eukaryota</taxon>
        <taxon>Metazoa</taxon>
        <taxon>Ecdysozoa</taxon>
        <taxon>Arthropoda</taxon>
        <taxon>Hexapoda</taxon>
        <taxon>Insecta</taxon>
        <taxon>Pterygota</taxon>
        <taxon>Neoptera</taxon>
        <taxon>Paraneoptera</taxon>
        <taxon>Hemiptera</taxon>
        <taxon>Sternorrhyncha</taxon>
        <taxon>Aphidomorpha</taxon>
        <taxon>Aphidoidea</taxon>
        <taxon>Aphididae</taxon>
        <taxon>Aphidini</taxon>
        <taxon>Aphis</taxon>
        <taxon>Aphis</taxon>
    </lineage>
</organism>
<name>A0A6G0VHF7_APHCR</name>
<dbReference type="EMBL" id="VUJU01017372">
    <property type="protein sequence ID" value="KAF0683485.1"/>
    <property type="molecule type" value="Genomic_DNA"/>
</dbReference>
<protein>
    <submittedName>
        <fullName evidence="1">Protein ALP1-like</fullName>
    </submittedName>
</protein>
<dbReference type="OrthoDB" id="8195499at2759"/>
<evidence type="ECO:0000313" key="1">
    <source>
        <dbReference type="EMBL" id="KAF0683485.1"/>
    </source>
</evidence>
<keyword evidence="2" id="KW-1185">Reference proteome</keyword>